<reference evidence="2" key="1">
    <citation type="journal article" date="2016" name="Nature">
        <title>Genome evolution in the allotetraploid frog Xenopus laevis.</title>
        <authorList>
            <person name="Session A.M."/>
            <person name="Uno Y."/>
            <person name="Kwon T."/>
            <person name="Chapman J.A."/>
            <person name="Toyoda A."/>
            <person name="Takahashi S."/>
            <person name="Fukui A."/>
            <person name="Hikosaka A."/>
            <person name="Suzuki A."/>
            <person name="Kondo M."/>
            <person name="van Heeringen S.J."/>
            <person name="Quigley I."/>
            <person name="Heinz S."/>
            <person name="Ogino H."/>
            <person name="Ochi H."/>
            <person name="Hellsten U."/>
            <person name="Lyons J.B."/>
            <person name="Simakov O."/>
            <person name="Putnam N."/>
            <person name="Stites J."/>
            <person name="Kuroki Y."/>
            <person name="Tanaka T."/>
            <person name="Michiue T."/>
            <person name="Watanabe M."/>
            <person name="Bogdanovic O."/>
            <person name="Lister R."/>
            <person name="Georgiou G."/>
            <person name="Paranjpe S.S."/>
            <person name="van Kruijsbergen I."/>
            <person name="Shu S."/>
            <person name="Carlson J."/>
            <person name="Kinoshita T."/>
            <person name="Ohta Y."/>
            <person name="Mawaribuchi S."/>
            <person name="Jenkins J."/>
            <person name="Grimwood J."/>
            <person name="Schmutz J."/>
            <person name="Mitros T."/>
            <person name="Mozaffari S.V."/>
            <person name="Suzuki Y."/>
            <person name="Haramoto Y."/>
            <person name="Yamamoto T.S."/>
            <person name="Takagi C."/>
            <person name="Heald R."/>
            <person name="Miller K."/>
            <person name="Haudenschild C."/>
            <person name="Kitzman J."/>
            <person name="Nakayama T."/>
            <person name="Izutsu Y."/>
            <person name="Robert J."/>
            <person name="Fortriede J."/>
            <person name="Burns K."/>
            <person name="Lotay V."/>
            <person name="Karimi K."/>
            <person name="Yasuoka Y."/>
            <person name="Dichmann D.S."/>
            <person name="Flajnik M.F."/>
            <person name="Houston D.W."/>
            <person name="Shendure J."/>
            <person name="DuPasquier L."/>
            <person name="Vize P.D."/>
            <person name="Zorn A.M."/>
            <person name="Ito M."/>
            <person name="Marcotte E.M."/>
            <person name="Wallingford J.B."/>
            <person name="Ito Y."/>
            <person name="Asashima M."/>
            <person name="Ueno N."/>
            <person name="Matsuda Y."/>
            <person name="Veenstra G.J."/>
            <person name="Fujiyama A."/>
            <person name="Harland R.M."/>
            <person name="Taira M."/>
            <person name="Rokhsar D.S."/>
        </authorList>
    </citation>
    <scope>NUCLEOTIDE SEQUENCE [LARGE SCALE GENOMIC DNA]</scope>
    <source>
        <strain evidence="2">J</strain>
    </source>
</reference>
<proteinExistence type="predicted"/>
<dbReference type="EMBL" id="CM004479">
    <property type="protein sequence ID" value="OCT69942.1"/>
    <property type="molecule type" value="Genomic_DNA"/>
</dbReference>
<dbReference type="AlphaFoldDB" id="A0A974CBK5"/>
<sequence>MMFTIFIPIWNVCHTDDIPGVIKTLPISFCKDRRNPYLHKVFSKWSPTKGQQSNLEVDLCLSVNDEALGSFVCNEAPCRRKDQLGFLLLPYVRPMLHELTYGEPALWRPLGIHPHFSCLYQVRNKSHENPRRLKTPVSHRYSLL</sequence>
<dbReference type="Proteomes" id="UP000694892">
    <property type="component" value="Chromosome 7S"/>
</dbReference>
<evidence type="ECO:0000313" key="1">
    <source>
        <dbReference type="EMBL" id="OCT69942.1"/>
    </source>
</evidence>
<gene>
    <name evidence="1" type="ORF">XELAEV_18036868mg</name>
</gene>
<organism evidence="1 2">
    <name type="scientific">Xenopus laevis</name>
    <name type="common">African clawed frog</name>
    <dbReference type="NCBI Taxonomy" id="8355"/>
    <lineage>
        <taxon>Eukaryota</taxon>
        <taxon>Metazoa</taxon>
        <taxon>Chordata</taxon>
        <taxon>Craniata</taxon>
        <taxon>Vertebrata</taxon>
        <taxon>Euteleostomi</taxon>
        <taxon>Amphibia</taxon>
        <taxon>Batrachia</taxon>
        <taxon>Anura</taxon>
        <taxon>Pipoidea</taxon>
        <taxon>Pipidae</taxon>
        <taxon>Xenopodinae</taxon>
        <taxon>Xenopus</taxon>
        <taxon>Xenopus</taxon>
    </lineage>
</organism>
<name>A0A974CBK5_XENLA</name>
<evidence type="ECO:0000313" key="2">
    <source>
        <dbReference type="Proteomes" id="UP000694892"/>
    </source>
</evidence>
<protein>
    <submittedName>
        <fullName evidence="1">Uncharacterized protein</fullName>
    </submittedName>
</protein>
<accession>A0A974CBK5</accession>